<reference evidence="1" key="1">
    <citation type="submission" date="2019-08" db="EMBL/GenBank/DDBJ databases">
        <authorList>
            <person name="Kucharzyk K."/>
            <person name="Murdoch R.W."/>
            <person name="Higgins S."/>
            <person name="Loffler F."/>
        </authorList>
    </citation>
    <scope>NUCLEOTIDE SEQUENCE</scope>
</reference>
<dbReference type="EMBL" id="VSSQ01090443">
    <property type="protein sequence ID" value="MPN36355.1"/>
    <property type="molecule type" value="Genomic_DNA"/>
</dbReference>
<organism evidence="1">
    <name type="scientific">bioreactor metagenome</name>
    <dbReference type="NCBI Taxonomy" id="1076179"/>
    <lineage>
        <taxon>unclassified sequences</taxon>
        <taxon>metagenomes</taxon>
        <taxon>ecological metagenomes</taxon>
    </lineage>
</organism>
<evidence type="ECO:0000313" key="1">
    <source>
        <dbReference type="EMBL" id="MPN36355.1"/>
    </source>
</evidence>
<proteinExistence type="predicted"/>
<name>A0A645HBF0_9ZZZZ</name>
<comment type="caution">
    <text evidence="1">The sequence shown here is derived from an EMBL/GenBank/DDBJ whole genome shotgun (WGS) entry which is preliminary data.</text>
</comment>
<dbReference type="AlphaFoldDB" id="A0A645HBF0"/>
<sequence length="160" mass="17940">MISSRALMAMRNPSKICRRSSAFCRSYSLRRRMTSMRCSRKTFNACLSVKTRGSPSTSANKMMLLVTSSGVFLYSSRRIFSSTADLFNSMTIRIPCRSDSSRRSEIPSSAPSRVNSAIRSISEALLVMYGNSLMMMRLLPLPISSRLTRPRNVILPRPVA</sequence>
<accession>A0A645HBF0</accession>
<gene>
    <name evidence="1" type="ORF">SDC9_183864</name>
</gene>
<protein>
    <submittedName>
        <fullName evidence="1">Uncharacterized protein</fullName>
    </submittedName>
</protein>